<reference evidence="1 2" key="1">
    <citation type="submission" date="2021-06" db="EMBL/GenBank/DDBJ databases">
        <title>Caerostris darwini draft genome.</title>
        <authorList>
            <person name="Kono N."/>
            <person name="Arakawa K."/>
        </authorList>
    </citation>
    <scope>NUCLEOTIDE SEQUENCE [LARGE SCALE GENOMIC DNA]</scope>
</reference>
<protein>
    <submittedName>
        <fullName evidence="1">Uncharacterized protein</fullName>
    </submittedName>
</protein>
<gene>
    <name evidence="1" type="ORF">CDAR_99281</name>
</gene>
<evidence type="ECO:0000313" key="2">
    <source>
        <dbReference type="Proteomes" id="UP001054837"/>
    </source>
</evidence>
<dbReference type="AlphaFoldDB" id="A0AAV4Q021"/>
<dbReference type="Proteomes" id="UP001054837">
    <property type="component" value="Unassembled WGS sequence"/>
</dbReference>
<comment type="caution">
    <text evidence="1">The sequence shown here is derived from an EMBL/GenBank/DDBJ whole genome shotgun (WGS) entry which is preliminary data.</text>
</comment>
<name>A0AAV4Q021_9ARAC</name>
<dbReference type="EMBL" id="BPLQ01003787">
    <property type="protein sequence ID" value="GIY03278.1"/>
    <property type="molecule type" value="Genomic_DNA"/>
</dbReference>
<organism evidence="1 2">
    <name type="scientific">Caerostris darwini</name>
    <dbReference type="NCBI Taxonomy" id="1538125"/>
    <lineage>
        <taxon>Eukaryota</taxon>
        <taxon>Metazoa</taxon>
        <taxon>Ecdysozoa</taxon>
        <taxon>Arthropoda</taxon>
        <taxon>Chelicerata</taxon>
        <taxon>Arachnida</taxon>
        <taxon>Araneae</taxon>
        <taxon>Araneomorphae</taxon>
        <taxon>Entelegynae</taxon>
        <taxon>Araneoidea</taxon>
        <taxon>Araneidae</taxon>
        <taxon>Caerostris</taxon>
    </lineage>
</organism>
<keyword evidence="2" id="KW-1185">Reference proteome</keyword>
<accession>A0AAV4Q021</accession>
<proteinExistence type="predicted"/>
<evidence type="ECO:0000313" key="1">
    <source>
        <dbReference type="EMBL" id="GIY03278.1"/>
    </source>
</evidence>
<sequence length="94" mass="10237">MGPLGGGPIHHEEWCMPGPYPPYPHQVSSDPPTWIKPTEIGSQIPSFAVDGQQGISYKLAFVPVGTFALHAKRILEITPWFSSMADCFVMILGA</sequence>